<organism evidence="2 3">
    <name type="scientific">Roseivivax sediminis</name>
    <dbReference type="NCBI Taxonomy" id="936889"/>
    <lineage>
        <taxon>Bacteria</taxon>
        <taxon>Pseudomonadati</taxon>
        <taxon>Pseudomonadota</taxon>
        <taxon>Alphaproteobacteria</taxon>
        <taxon>Rhodobacterales</taxon>
        <taxon>Roseobacteraceae</taxon>
        <taxon>Roseivivax</taxon>
    </lineage>
</organism>
<sequence>MTTTTTHAEPEREVKPAVLRGLKERCPNCAEGKLFSGYLKVRDRCPECGEELHHHRADDGPAYVTILIVGHVMAFILHATFGYLRDDPLMLALLLCTIATVLSLLMLPRIKGMIVGYQWAKEMHGFGRPRG</sequence>
<evidence type="ECO:0000256" key="1">
    <source>
        <dbReference type="SAM" id="Phobius"/>
    </source>
</evidence>
<dbReference type="EMBL" id="FOMS01000002">
    <property type="protein sequence ID" value="SFD67213.1"/>
    <property type="molecule type" value="Genomic_DNA"/>
</dbReference>
<dbReference type="Pfam" id="PF06170">
    <property type="entry name" value="DUF983"/>
    <property type="match status" value="1"/>
</dbReference>
<dbReference type="InterPro" id="IPR009325">
    <property type="entry name" value="DUF983"/>
</dbReference>
<dbReference type="AlphaFoldDB" id="A0A1I1UEM2"/>
<feature type="transmembrane region" description="Helical" evidence="1">
    <location>
        <begin position="62"/>
        <end position="83"/>
    </location>
</feature>
<dbReference type="OrthoDB" id="9799456at2"/>
<keyword evidence="3" id="KW-1185">Reference proteome</keyword>
<proteinExistence type="predicted"/>
<evidence type="ECO:0000313" key="3">
    <source>
        <dbReference type="Proteomes" id="UP000325289"/>
    </source>
</evidence>
<gene>
    <name evidence="2" type="ORF">SAMN04515678_102216</name>
</gene>
<keyword evidence="1" id="KW-0812">Transmembrane</keyword>
<reference evidence="2 3" key="1">
    <citation type="submission" date="2016-10" db="EMBL/GenBank/DDBJ databases">
        <authorList>
            <person name="Varghese N."/>
            <person name="Submissions S."/>
        </authorList>
    </citation>
    <scope>NUCLEOTIDE SEQUENCE [LARGE SCALE GENOMIC DNA]</scope>
    <source>
        <strain evidence="3">YIM D21,KCTC 23444,ACCC 10710</strain>
    </source>
</reference>
<evidence type="ECO:0000313" key="2">
    <source>
        <dbReference type="EMBL" id="SFD67213.1"/>
    </source>
</evidence>
<feature type="transmembrane region" description="Helical" evidence="1">
    <location>
        <begin position="89"/>
        <end position="107"/>
    </location>
</feature>
<keyword evidence="1" id="KW-0472">Membrane</keyword>
<protein>
    <submittedName>
        <fullName evidence="2">Uncharacterized conserved protein, DUF983 family</fullName>
    </submittedName>
</protein>
<name>A0A1I1UEM2_9RHOB</name>
<accession>A0A1I1UEM2</accession>
<dbReference type="Proteomes" id="UP000325289">
    <property type="component" value="Unassembled WGS sequence"/>
</dbReference>
<keyword evidence="1" id="KW-1133">Transmembrane helix</keyword>
<dbReference type="RefSeq" id="WP_149754618.1">
    <property type="nucleotide sequence ID" value="NZ_FOMS01000002.1"/>
</dbReference>